<comment type="caution">
    <text evidence="10">The sequence shown here is derived from an EMBL/GenBank/DDBJ whole genome shotgun (WGS) entry which is preliminary data.</text>
</comment>
<sequence>MQTPGEQQPAGNGGAEHGGSGGLPSPPEAAGGSDDAVGRVLAGRYRVTGRLGRGGMGVVWRATDEVLAREVAVKELRTWTDAASSELGDLRTRMEREARAAARVRHPGVIAVHDVAQHEGRPVIVMELVEGPSLDDVLRERGSLEPREAAAIGLKVMNALDAAHRAGVLHRDVKPGNVLLEGGGERVVLTDFGIATMEDPDDGSGTRLTGSGELVGSLDYLAPERARGEPPREASDVWALGAMLYAAVEGAVPFRRTSTWSTLNAIVVEPLPEPRRAGPLAPVLAELMAKDPGQRADATRATALLKAVAEGAAVPPASETVRLRTASAPGAVPPGPQQAASAPGVPGRPGPSSPPHGGQGPFGEHHAARPQDPYGSGQLQAGVGGTDPERDTVRTATGRSRGRVLVAAAAAAVVLTGAGVTYAVVAGGEDDGVRADGGKRAGASEGAEGDRKGDGRTEGGRGGKKADSLPGTGSSTGTAEGGGRQEDEGAGDAQEGGSGGSAGTSGVPGGGDAGSGGSTGGAALSGGGEPGPAPACKPRGGGRFDCSVWKKATSFNSAHRPVGELNAGINYFFCQKKLAHRETAGRWTNIWWAKTDDDSGNRKVWVSVVYIRGGGNDEPVPGLPVC</sequence>
<proteinExistence type="predicted"/>
<keyword evidence="4 7" id="KW-0547">Nucleotide-binding</keyword>
<dbReference type="PANTHER" id="PTHR43289">
    <property type="entry name" value="MITOGEN-ACTIVATED PROTEIN KINASE KINASE KINASE 20-RELATED"/>
    <property type="match status" value="1"/>
</dbReference>
<dbReference type="EMBL" id="JBHSFH010000006">
    <property type="protein sequence ID" value="MFC4495075.1"/>
    <property type="molecule type" value="Genomic_DNA"/>
</dbReference>
<dbReference type="Gene3D" id="3.30.200.20">
    <property type="entry name" value="Phosphorylase Kinase, domain 1"/>
    <property type="match status" value="1"/>
</dbReference>
<keyword evidence="3" id="KW-0808">Transferase</keyword>
<evidence type="ECO:0000256" key="5">
    <source>
        <dbReference type="ARBA" id="ARBA00022777"/>
    </source>
</evidence>
<feature type="region of interest" description="Disordered" evidence="8">
    <location>
        <begin position="1"/>
        <end position="35"/>
    </location>
</feature>
<feature type="binding site" evidence="7">
    <location>
        <position position="74"/>
    </location>
    <ligand>
        <name>ATP</name>
        <dbReference type="ChEBI" id="CHEBI:30616"/>
    </ligand>
</feature>
<evidence type="ECO:0000256" key="1">
    <source>
        <dbReference type="ARBA" id="ARBA00012513"/>
    </source>
</evidence>
<evidence type="ECO:0000259" key="9">
    <source>
        <dbReference type="PROSITE" id="PS50011"/>
    </source>
</evidence>
<dbReference type="GO" id="GO:0016301">
    <property type="term" value="F:kinase activity"/>
    <property type="evidence" value="ECO:0007669"/>
    <property type="project" value="UniProtKB-KW"/>
</dbReference>
<dbReference type="InterPro" id="IPR011009">
    <property type="entry name" value="Kinase-like_dom_sf"/>
</dbReference>
<dbReference type="PANTHER" id="PTHR43289:SF6">
    <property type="entry name" value="SERINE_THREONINE-PROTEIN KINASE NEKL-3"/>
    <property type="match status" value="1"/>
</dbReference>
<evidence type="ECO:0000256" key="4">
    <source>
        <dbReference type="ARBA" id="ARBA00022741"/>
    </source>
</evidence>
<evidence type="ECO:0000313" key="11">
    <source>
        <dbReference type="Proteomes" id="UP001595997"/>
    </source>
</evidence>
<feature type="region of interest" description="Disordered" evidence="8">
    <location>
        <begin position="429"/>
        <end position="539"/>
    </location>
</feature>
<dbReference type="PROSITE" id="PS00107">
    <property type="entry name" value="PROTEIN_KINASE_ATP"/>
    <property type="match status" value="1"/>
</dbReference>
<feature type="compositionally biased region" description="Gly residues" evidence="8">
    <location>
        <begin position="11"/>
        <end position="22"/>
    </location>
</feature>
<dbReference type="SMART" id="SM00220">
    <property type="entry name" value="S_TKc"/>
    <property type="match status" value="1"/>
</dbReference>
<evidence type="ECO:0000256" key="2">
    <source>
        <dbReference type="ARBA" id="ARBA00022527"/>
    </source>
</evidence>
<dbReference type="SUPFAM" id="SSF56112">
    <property type="entry name" value="Protein kinase-like (PK-like)"/>
    <property type="match status" value="1"/>
</dbReference>
<evidence type="ECO:0000256" key="3">
    <source>
        <dbReference type="ARBA" id="ARBA00022679"/>
    </source>
</evidence>
<dbReference type="InterPro" id="IPR000719">
    <property type="entry name" value="Prot_kinase_dom"/>
</dbReference>
<keyword evidence="2" id="KW-0723">Serine/threonine-protein kinase</keyword>
<dbReference type="PROSITE" id="PS50011">
    <property type="entry name" value="PROTEIN_KINASE_DOM"/>
    <property type="match status" value="1"/>
</dbReference>
<dbReference type="CDD" id="cd14014">
    <property type="entry name" value="STKc_PknB_like"/>
    <property type="match status" value="1"/>
</dbReference>
<dbReference type="PROSITE" id="PS00108">
    <property type="entry name" value="PROTEIN_KINASE_ST"/>
    <property type="match status" value="1"/>
</dbReference>
<dbReference type="InterPro" id="IPR008271">
    <property type="entry name" value="Ser/Thr_kinase_AS"/>
</dbReference>
<evidence type="ECO:0000256" key="8">
    <source>
        <dbReference type="SAM" id="MobiDB-lite"/>
    </source>
</evidence>
<evidence type="ECO:0000256" key="6">
    <source>
        <dbReference type="ARBA" id="ARBA00022840"/>
    </source>
</evidence>
<keyword evidence="11" id="KW-1185">Reference proteome</keyword>
<keyword evidence="5 10" id="KW-0418">Kinase</keyword>
<evidence type="ECO:0000256" key="7">
    <source>
        <dbReference type="PROSITE-ProRule" id="PRU10141"/>
    </source>
</evidence>
<organism evidence="10 11">
    <name type="scientific">Streptomyces ovatisporus</name>
    <dbReference type="NCBI Taxonomy" id="1128682"/>
    <lineage>
        <taxon>Bacteria</taxon>
        <taxon>Bacillati</taxon>
        <taxon>Actinomycetota</taxon>
        <taxon>Actinomycetes</taxon>
        <taxon>Kitasatosporales</taxon>
        <taxon>Streptomycetaceae</taxon>
        <taxon>Streptomyces</taxon>
    </lineage>
</organism>
<dbReference type="EC" id="2.7.11.1" evidence="1"/>
<feature type="region of interest" description="Disordered" evidence="8">
    <location>
        <begin position="326"/>
        <end position="398"/>
    </location>
</feature>
<dbReference type="Gene3D" id="1.10.510.10">
    <property type="entry name" value="Transferase(Phosphotransferase) domain 1"/>
    <property type="match status" value="1"/>
</dbReference>
<feature type="compositionally biased region" description="Basic and acidic residues" evidence="8">
    <location>
        <begin position="448"/>
        <end position="467"/>
    </location>
</feature>
<feature type="compositionally biased region" description="Polar residues" evidence="8">
    <location>
        <begin position="1"/>
        <end position="10"/>
    </location>
</feature>
<dbReference type="Proteomes" id="UP001595997">
    <property type="component" value="Unassembled WGS sequence"/>
</dbReference>
<feature type="domain" description="Protein kinase" evidence="9">
    <location>
        <begin position="45"/>
        <end position="305"/>
    </location>
</feature>
<protein>
    <recommendedName>
        <fullName evidence="1">non-specific serine/threonine protein kinase</fullName>
        <ecNumber evidence="1">2.7.11.1</ecNumber>
    </recommendedName>
</protein>
<feature type="compositionally biased region" description="Gly residues" evidence="8">
    <location>
        <begin position="494"/>
        <end position="530"/>
    </location>
</feature>
<keyword evidence="6 7" id="KW-0067">ATP-binding</keyword>
<accession>A0ABV9A815</accession>
<dbReference type="Pfam" id="PF00069">
    <property type="entry name" value="Pkinase"/>
    <property type="match status" value="1"/>
</dbReference>
<gene>
    <name evidence="10" type="ORF">ACFPA8_13140</name>
</gene>
<evidence type="ECO:0000313" key="10">
    <source>
        <dbReference type="EMBL" id="MFC4495075.1"/>
    </source>
</evidence>
<dbReference type="InterPro" id="IPR017441">
    <property type="entry name" value="Protein_kinase_ATP_BS"/>
</dbReference>
<reference evidence="11" key="1">
    <citation type="journal article" date="2019" name="Int. J. Syst. Evol. Microbiol.">
        <title>The Global Catalogue of Microorganisms (GCM) 10K type strain sequencing project: providing services to taxonomists for standard genome sequencing and annotation.</title>
        <authorList>
            <consortium name="The Broad Institute Genomics Platform"/>
            <consortium name="The Broad Institute Genome Sequencing Center for Infectious Disease"/>
            <person name="Wu L."/>
            <person name="Ma J."/>
        </authorList>
    </citation>
    <scope>NUCLEOTIDE SEQUENCE [LARGE SCALE GENOMIC DNA]</scope>
    <source>
        <strain evidence="11">CGMCC 4.7357</strain>
    </source>
</reference>
<name>A0ABV9A815_9ACTN</name>